<reference evidence="1 2" key="1">
    <citation type="submission" date="2019-08" db="EMBL/GenBank/DDBJ databases">
        <title>Deep-cultivation of Planctomycetes and their phenomic and genomic characterization uncovers novel biology.</title>
        <authorList>
            <person name="Wiegand S."/>
            <person name="Jogler M."/>
            <person name="Boedeker C."/>
            <person name="Pinto D."/>
            <person name="Vollmers J."/>
            <person name="Rivas-Marin E."/>
            <person name="Kohn T."/>
            <person name="Peeters S.H."/>
            <person name="Heuer A."/>
            <person name="Rast P."/>
            <person name="Oberbeckmann S."/>
            <person name="Bunk B."/>
            <person name="Jeske O."/>
            <person name="Meyerdierks A."/>
            <person name="Storesund J.E."/>
            <person name="Kallscheuer N."/>
            <person name="Luecker S."/>
            <person name="Lage O.M."/>
            <person name="Pohl T."/>
            <person name="Merkel B.J."/>
            <person name="Hornburger P."/>
            <person name="Mueller R.-W."/>
            <person name="Bruemmer F."/>
            <person name="Labrenz M."/>
            <person name="Spormann A.M."/>
            <person name="Op den Camp H."/>
            <person name="Overmann J."/>
            <person name="Amann R."/>
            <person name="Jetten M.S.M."/>
            <person name="Mascher T."/>
            <person name="Medema M.H."/>
            <person name="Devos D.P."/>
            <person name="Kaster A.-K."/>
            <person name="Ovreas L."/>
            <person name="Rohde M."/>
            <person name="Galperin M.Y."/>
            <person name="Jogler C."/>
        </authorList>
    </citation>
    <scope>NUCLEOTIDE SEQUENCE [LARGE SCALE GENOMIC DNA]</scope>
    <source>
        <strain evidence="1 2">FC18</strain>
    </source>
</reference>
<sequence length="59" mass="6301">MPVRQGKFVVYTPFKQFGSVTDETRVGSGKGFPICGYKSIDKPTAPIRLLGRGGILGAT</sequence>
<proteinExistence type="predicted"/>
<dbReference type="AlphaFoldDB" id="A0A5B9PBT2"/>
<accession>A0A5B9PBT2</accession>
<dbReference type="STRING" id="980251.GCA_001642875_00680"/>
<dbReference type="KEGG" id="mff:MFFC18_41040"/>
<dbReference type="EMBL" id="CP042912">
    <property type="protein sequence ID" value="QEG24187.1"/>
    <property type="molecule type" value="Genomic_DNA"/>
</dbReference>
<protein>
    <submittedName>
        <fullName evidence="1">Uncharacterized protein</fullName>
    </submittedName>
</protein>
<dbReference type="Proteomes" id="UP000322214">
    <property type="component" value="Chromosome"/>
</dbReference>
<organism evidence="1 2">
    <name type="scientific">Mariniblastus fucicola</name>
    <dbReference type="NCBI Taxonomy" id="980251"/>
    <lineage>
        <taxon>Bacteria</taxon>
        <taxon>Pseudomonadati</taxon>
        <taxon>Planctomycetota</taxon>
        <taxon>Planctomycetia</taxon>
        <taxon>Pirellulales</taxon>
        <taxon>Pirellulaceae</taxon>
        <taxon>Mariniblastus</taxon>
    </lineage>
</organism>
<name>A0A5B9PBT2_9BACT</name>
<evidence type="ECO:0000313" key="1">
    <source>
        <dbReference type="EMBL" id="QEG24187.1"/>
    </source>
</evidence>
<gene>
    <name evidence="1" type="ORF">MFFC18_41040</name>
</gene>
<keyword evidence="2" id="KW-1185">Reference proteome</keyword>
<evidence type="ECO:0000313" key="2">
    <source>
        <dbReference type="Proteomes" id="UP000322214"/>
    </source>
</evidence>